<dbReference type="GO" id="GO:0005085">
    <property type="term" value="F:guanyl-nucleotide exchange factor activity"/>
    <property type="evidence" value="ECO:0007669"/>
    <property type="project" value="UniProtKB-KW"/>
</dbReference>
<protein>
    <submittedName>
        <fullName evidence="3">DEN2D protein</fullName>
    </submittedName>
</protein>
<dbReference type="Pfam" id="PF02141">
    <property type="entry name" value="DENN"/>
    <property type="match status" value="1"/>
</dbReference>
<dbReference type="InterPro" id="IPR051942">
    <property type="entry name" value="DENN_domain_containing_2"/>
</dbReference>
<evidence type="ECO:0000313" key="3">
    <source>
        <dbReference type="EMBL" id="KAG2468026.1"/>
    </source>
</evidence>
<keyword evidence="1" id="KW-0344">Guanine-nucleotide releasing factor</keyword>
<dbReference type="GO" id="GO:0005654">
    <property type="term" value="C:nucleoplasm"/>
    <property type="evidence" value="ECO:0007669"/>
    <property type="project" value="TreeGrafter"/>
</dbReference>
<evidence type="ECO:0000256" key="1">
    <source>
        <dbReference type="ARBA" id="ARBA00022658"/>
    </source>
</evidence>
<proteinExistence type="predicted"/>
<dbReference type="SMART" id="SM00801">
    <property type="entry name" value="dDENN"/>
    <property type="match status" value="1"/>
</dbReference>
<dbReference type="PANTHER" id="PTHR15288:SF2">
    <property type="entry name" value="DENN DOMAIN-CONTAINING PROTEIN 2D"/>
    <property type="match status" value="1"/>
</dbReference>
<sequence>MSTPASGTCSDGSRRGFWDLEFLEGRVAFFGELRSAFNIFSTSRSATSRPSLPSCGLSDASLASPFPFGKTKSVSLGSKVQTAGRGAPPSQTAPGLLPCPLSAAIMRKSISRCSGRQEKAVVFGAVSFSPRSLQVVISKVHARDKIFDEVEKRRQISLSMIYPFMQSLRELPFPAPGHTVKVKSFIPDSGTEIIELTRPRDSQLEHVDFRTLFQRLSTEEVIYVFAATVLERRIIFVAEELSTLSQCIHAVTALLYPFIWQHTLIPIVPEIMIDVAMAPTPYLLGVQKQLMGDVLGQEEVGDEKSLLPVKLQEEILQMLNVRNDDATLEELNKIVSEAFLHFFVRTIGHFSSFVKRKNNDGEGEFQKRSFYKSIDSKNTRKFVKKFLQTQMFDLFIQGVEQRTNLQDGVWPPGGHNVNSRLNLGHGTICLFLGIDSVVSTAEHYLSAVNWLPSDYRKAPSSQ</sequence>
<organism evidence="3 4">
    <name type="scientific">Polypterus senegalus</name>
    <name type="common">Senegal bichir</name>
    <dbReference type="NCBI Taxonomy" id="55291"/>
    <lineage>
        <taxon>Eukaryota</taxon>
        <taxon>Metazoa</taxon>
        <taxon>Chordata</taxon>
        <taxon>Craniata</taxon>
        <taxon>Vertebrata</taxon>
        <taxon>Euteleostomi</taxon>
        <taxon>Actinopterygii</taxon>
        <taxon>Polypteriformes</taxon>
        <taxon>Polypteridae</taxon>
        <taxon>Polypterus</taxon>
    </lineage>
</organism>
<feature type="domain" description="UDENN" evidence="2">
    <location>
        <begin position="1"/>
        <end position="409"/>
    </location>
</feature>
<reference evidence="3 4" key="1">
    <citation type="journal article" date="2021" name="Cell">
        <title>Tracing the genetic footprints of vertebrate landing in non-teleost ray-finned fishes.</title>
        <authorList>
            <person name="Bi X."/>
            <person name="Wang K."/>
            <person name="Yang L."/>
            <person name="Pan H."/>
            <person name="Jiang H."/>
            <person name="Wei Q."/>
            <person name="Fang M."/>
            <person name="Yu H."/>
            <person name="Zhu C."/>
            <person name="Cai Y."/>
            <person name="He Y."/>
            <person name="Gan X."/>
            <person name="Zeng H."/>
            <person name="Yu D."/>
            <person name="Zhu Y."/>
            <person name="Jiang H."/>
            <person name="Qiu Q."/>
            <person name="Yang H."/>
            <person name="Zhang Y.E."/>
            <person name="Wang W."/>
            <person name="Zhu M."/>
            <person name="He S."/>
            <person name="Zhang G."/>
        </authorList>
    </citation>
    <scope>NUCLEOTIDE SEQUENCE [LARGE SCALE GENOMIC DNA]</scope>
    <source>
        <strain evidence="3">Bchr_013</strain>
    </source>
</reference>
<dbReference type="InterPro" id="IPR037516">
    <property type="entry name" value="Tripartite_DENN"/>
</dbReference>
<dbReference type="Gene3D" id="3.40.50.11500">
    <property type="match status" value="1"/>
</dbReference>
<name>A0A8X8BU25_POLSE</name>
<dbReference type="FunFam" id="3.40.50.11500:FF:000004">
    <property type="entry name" value="DENN domain-containing protein 2C isoform X1"/>
    <property type="match status" value="1"/>
</dbReference>
<dbReference type="AlphaFoldDB" id="A0A8X8BU25"/>
<dbReference type="PANTHER" id="PTHR15288">
    <property type="entry name" value="DENN DOMAIN-CONTAINING PROTEIN 2"/>
    <property type="match status" value="1"/>
</dbReference>
<feature type="non-terminal residue" evidence="3">
    <location>
        <position position="462"/>
    </location>
</feature>
<dbReference type="InterPro" id="IPR005112">
    <property type="entry name" value="dDENN_dom"/>
</dbReference>
<dbReference type="Proteomes" id="UP000886611">
    <property type="component" value="Unassembled WGS sequence"/>
</dbReference>
<dbReference type="Pfam" id="PF03455">
    <property type="entry name" value="dDENN"/>
    <property type="match status" value="1"/>
</dbReference>
<dbReference type="PROSITE" id="PS50211">
    <property type="entry name" value="DENN"/>
    <property type="match status" value="1"/>
</dbReference>
<evidence type="ECO:0000313" key="4">
    <source>
        <dbReference type="Proteomes" id="UP000886611"/>
    </source>
</evidence>
<dbReference type="GO" id="GO:0005829">
    <property type="term" value="C:cytosol"/>
    <property type="evidence" value="ECO:0007669"/>
    <property type="project" value="TreeGrafter"/>
</dbReference>
<dbReference type="InterPro" id="IPR001194">
    <property type="entry name" value="cDENN_dom"/>
</dbReference>
<comment type="caution">
    <text evidence="3">The sequence shown here is derived from an EMBL/GenBank/DDBJ whole genome shotgun (WGS) entry which is preliminary data.</text>
</comment>
<keyword evidence="4" id="KW-1185">Reference proteome</keyword>
<dbReference type="EMBL" id="JAATIS010000485">
    <property type="protein sequence ID" value="KAG2468026.1"/>
    <property type="molecule type" value="Genomic_DNA"/>
</dbReference>
<gene>
    <name evidence="3" type="primary">Dennd2d_1</name>
    <name evidence="3" type="ORF">GTO96_0015360</name>
</gene>
<feature type="non-terminal residue" evidence="3">
    <location>
        <position position="1"/>
    </location>
</feature>
<dbReference type="SMART" id="SM00799">
    <property type="entry name" value="DENN"/>
    <property type="match status" value="1"/>
</dbReference>
<evidence type="ECO:0000259" key="2">
    <source>
        <dbReference type="PROSITE" id="PS50211"/>
    </source>
</evidence>
<dbReference type="InterPro" id="IPR043153">
    <property type="entry name" value="DENN_C"/>
</dbReference>
<accession>A0A8X8BU25</accession>